<gene>
    <name evidence="5" type="ORF">BJX66DRAFT_323314</name>
</gene>
<feature type="signal peptide" evidence="3">
    <location>
        <begin position="1"/>
        <end position="24"/>
    </location>
</feature>
<dbReference type="InterPro" id="IPR020103">
    <property type="entry name" value="PsdUridine_synth_cat_dom_sf"/>
</dbReference>
<evidence type="ECO:0000313" key="5">
    <source>
        <dbReference type="EMBL" id="KAL2797614.1"/>
    </source>
</evidence>
<organism evidence="5 6">
    <name type="scientific">Aspergillus keveii</name>
    <dbReference type="NCBI Taxonomy" id="714993"/>
    <lineage>
        <taxon>Eukaryota</taxon>
        <taxon>Fungi</taxon>
        <taxon>Dikarya</taxon>
        <taxon>Ascomycota</taxon>
        <taxon>Pezizomycotina</taxon>
        <taxon>Eurotiomycetes</taxon>
        <taxon>Eurotiomycetidae</taxon>
        <taxon>Eurotiales</taxon>
        <taxon>Aspergillaceae</taxon>
        <taxon>Aspergillus</taxon>
        <taxon>Aspergillus subgen. Nidulantes</taxon>
    </lineage>
</organism>
<dbReference type="Gene3D" id="3.40.462.20">
    <property type="match status" value="1"/>
</dbReference>
<name>A0ABR4GEZ3_9EURO</name>
<dbReference type="InterPro" id="IPR016166">
    <property type="entry name" value="FAD-bd_PCMH"/>
</dbReference>
<keyword evidence="1" id="KW-0694">RNA-binding</keyword>
<dbReference type="InterPro" id="IPR050188">
    <property type="entry name" value="RluA_PseudoU_synthase"/>
</dbReference>
<protein>
    <recommendedName>
        <fullName evidence="4">FAD-binding PCMH-type domain-containing protein</fullName>
    </recommendedName>
</protein>
<dbReference type="PANTHER" id="PTHR21600:SF40">
    <property type="entry name" value="PSEUDOURIDYLATE SYNTHASE RPUSD2"/>
    <property type="match status" value="1"/>
</dbReference>
<reference evidence="5 6" key="1">
    <citation type="submission" date="2024-07" db="EMBL/GenBank/DDBJ databases">
        <title>Section-level genome sequencing and comparative genomics of Aspergillus sections Usti and Cavernicolus.</title>
        <authorList>
            <consortium name="Lawrence Berkeley National Laboratory"/>
            <person name="Nybo J.L."/>
            <person name="Vesth T.C."/>
            <person name="Theobald S."/>
            <person name="Frisvad J.C."/>
            <person name="Larsen T.O."/>
            <person name="Kjaerboelling I."/>
            <person name="Rothschild-Mancinelli K."/>
            <person name="Lyhne E.K."/>
            <person name="Kogle M.E."/>
            <person name="Barry K."/>
            <person name="Clum A."/>
            <person name="Na H."/>
            <person name="Ledsgaard L."/>
            <person name="Lin J."/>
            <person name="Lipzen A."/>
            <person name="Kuo A."/>
            <person name="Riley R."/>
            <person name="Mondo S."/>
            <person name="Labutti K."/>
            <person name="Haridas S."/>
            <person name="Pangalinan J."/>
            <person name="Salamov A.A."/>
            <person name="Simmons B.A."/>
            <person name="Magnuson J.K."/>
            <person name="Chen J."/>
            <person name="Drula E."/>
            <person name="Henrissat B."/>
            <person name="Wiebenga A."/>
            <person name="Lubbers R.J."/>
            <person name="Gomes A.C."/>
            <person name="Makela M.R."/>
            <person name="Stajich J."/>
            <person name="Grigoriev I.V."/>
            <person name="Mortensen U.H."/>
            <person name="De Vries R.P."/>
            <person name="Baker S.E."/>
            <person name="Andersen M.R."/>
        </authorList>
    </citation>
    <scope>NUCLEOTIDE SEQUENCE [LARGE SCALE GENOMIC DNA]</scope>
    <source>
        <strain evidence="5 6">CBS 209.92</strain>
    </source>
</reference>
<evidence type="ECO:0000313" key="6">
    <source>
        <dbReference type="Proteomes" id="UP001610563"/>
    </source>
</evidence>
<comment type="caution">
    <text evidence="5">The sequence shown here is derived from an EMBL/GenBank/DDBJ whole genome shotgun (WGS) entry which is preliminary data.</text>
</comment>
<dbReference type="PANTHER" id="PTHR21600">
    <property type="entry name" value="MITOCHONDRIAL RNA PSEUDOURIDINE SYNTHASE"/>
    <property type="match status" value="1"/>
</dbReference>
<dbReference type="InterPro" id="IPR006224">
    <property type="entry name" value="PsdUridine_synth_RluA-like_CS"/>
</dbReference>
<feature type="chain" id="PRO_5046656327" description="FAD-binding PCMH-type domain-containing protein" evidence="3">
    <location>
        <begin position="25"/>
        <end position="1021"/>
    </location>
</feature>
<evidence type="ECO:0000256" key="2">
    <source>
        <dbReference type="SAM" id="MobiDB-lite"/>
    </source>
</evidence>
<feature type="region of interest" description="Disordered" evidence="2">
    <location>
        <begin position="737"/>
        <end position="772"/>
    </location>
</feature>
<feature type="region of interest" description="Disordered" evidence="2">
    <location>
        <begin position="494"/>
        <end position="518"/>
    </location>
</feature>
<dbReference type="SUPFAM" id="SSF55120">
    <property type="entry name" value="Pseudouridine synthase"/>
    <property type="match status" value="1"/>
</dbReference>
<dbReference type="InterPro" id="IPR006145">
    <property type="entry name" value="PsdUridine_synth_RsuA/RluA"/>
</dbReference>
<dbReference type="InterPro" id="IPR006225">
    <property type="entry name" value="PsdUridine_synth_RluC/D"/>
</dbReference>
<dbReference type="NCBIfam" id="TIGR00005">
    <property type="entry name" value="rluA_subfam"/>
    <property type="match status" value="1"/>
</dbReference>
<feature type="domain" description="FAD-binding PCMH-type" evidence="4">
    <location>
        <begin position="64"/>
        <end position="237"/>
    </location>
</feature>
<proteinExistence type="predicted"/>
<dbReference type="CDD" id="cd02557">
    <property type="entry name" value="PseudoU_synth_ScRIB2"/>
    <property type="match status" value="1"/>
</dbReference>
<sequence length="1021" mass="112468">MGATTHSWLSLACSIALLSIGSNAFILSRANISSELGPQLSEAANIYFPDAEEFTQATDRWSDYYSPNFTVVVQVAEEEDVAKTVRYANANEIPFLAVNDGHGDISSLGRLEYGIQIWLRKLNSIEISEDGRTATFGGGVRSYELMHTLFDQGKQAVHGVCECTSYLGPGLGGGHGALQGRHGLVSDQYLSLRLVTAEGEILEVAPDNKNNDLWWAMQGAGHNFGIVTSITSKIYDLVENGMWSWEQLVFNHDQVEEVFELFNKLADNQPPDFLVWSYIVRIPTIDPKNPIIMSHFLRGGVSEIDTEIIQPFRELSGGSMDNATGLYTDIPRWIGTDLAGRGCARSGSKIRFPIGFSRYNPKAQREFFDAFAEGTAGDSPLNTSIVLLEQYSVQGVQAVPEESTAFPHRQDDLLLSPNIQYKSPADPETELQAQALGDSLRAILLKGTAVNELRAYVNYAAGNEGPKSWYGYEPWRLERLSKLKRKIAASIMSSNPADTTPTVPSPITAEEPSTPDPGPYYFEGGLRRVRPYHYTYNTYCKERWRDRTLLDIFTSEFRDRETGYYQKALESGKVCVNGKSAGPDTILKNGQYISHTLHRHEPPVTGNDIGIIHESEDLLAIDKPAGVPVHSTGRYHYNSVIEILRYKYEDKFTPRPCNRLDRLTSGVMFVGKTAKGADTMAVKLRARTVQKEYVARVKGNFPDGVTVVDQPIMSVAPKVGLNRVRATGKEAKTKFRRLAYYPPPSAPTNTPSTEESTDPNARPATPPPSYINESEGYSVVHCLPLTGRTHQIRVHLQFLGHPISNDPIYSNRRVFGPELGKDDSTADHDDAIVDRLMQMGRTELPETVSYRTHFTTPPVLPKGTDSSVVETILSREHEAAVEAYQKRKGERLSGKKCDECGTELYTDPGVHELGIFLHAVSYSDSDGEWSYRSKMPSWALPPASAGVGGPTEVPEWEDVPADEEVVYGSGEVPDIGNDDAPACAGMTALVEGVGLVDISEARQVEEHERATAAAAAASNGV</sequence>
<dbReference type="Pfam" id="PF01565">
    <property type="entry name" value="FAD_binding_4"/>
    <property type="match status" value="1"/>
</dbReference>
<keyword evidence="3" id="KW-0732">Signal</keyword>
<evidence type="ECO:0000256" key="3">
    <source>
        <dbReference type="SAM" id="SignalP"/>
    </source>
</evidence>
<dbReference type="Gene3D" id="3.30.2350.10">
    <property type="entry name" value="Pseudouridine synthase"/>
    <property type="match status" value="1"/>
</dbReference>
<evidence type="ECO:0000256" key="1">
    <source>
        <dbReference type="PROSITE-ProRule" id="PRU00182"/>
    </source>
</evidence>
<dbReference type="InterPro" id="IPR016169">
    <property type="entry name" value="FAD-bd_PCMH_sub2"/>
</dbReference>
<accession>A0ABR4GEZ3</accession>
<dbReference type="Proteomes" id="UP001610563">
    <property type="component" value="Unassembled WGS sequence"/>
</dbReference>
<dbReference type="PROSITE" id="PS01129">
    <property type="entry name" value="PSI_RLU"/>
    <property type="match status" value="1"/>
</dbReference>
<dbReference type="PROSITE" id="PS51387">
    <property type="entry name" value="FAD_PCMH"/>
    <property type="match status" value="1"/>
</dbReference>
<dbReference type="InterPro" id="IPR036318">
    <property type="entry name" value="FAD-bd_PCMH-like_sf"/>
</dbReference>
<dbReference type="Pfam" id="PF00849">
    <property type="entry name" value="PseudoU_synth_2"/>
    <property type="match status" value="1"/>
</dbReference>
<dbReference type="PROSITE" id="PS50889">
    <property type="entry name" value="S4"/>
    <property type="match status" value="1"/>
</dbReference>
<evidence type="ECO:0000259" key="4">
    <source>
        <dbReference type="PROSITE" id="PS51387"/>
    </source>
</evidence>
<keyword evidence="6" id="KW-1185">Reference proteome</keyword>
<dbReference type="EMBL" id="JBFTWV010000018">
    <property type="protein sequence ID" value="KAL2797614.1"/>
    <property type="molecule type" value="Genomic_DNA"/>
</dbReference>
<dbReference type="Gene3D" id="3.30.465.10">
    <property type="match status" value="1"/>
</dbReference>
<dbReference type="InterPro" id="IPR006094">
    <property type="entry name" value="Oxid_FAD_bind_N"/>
</dbReference>
<dbReference type="SUPFAM" id="SSF56176">
    <property type="entry name" value="FAD-binding/transporter-associated domain-like"/>
    <property type="match status" value="1"/>
</dbReference>